<dbReference type="EMBL" id="BARS01004406">
    <property type="protein sequence ID" value="GAF77720.1"/>
    <property type="molecule type" value="Genomic_DNA"/>
</dbReference>
<feature type="non-terminal residue" evidence="1">
    <location>
        <position position="143"/>
    </location>
</feature>
<sequence length="143" mass="16287">MTFRRARFIGLFAIALLASRSSFAGELKDPYFGEALYYAYQDRYFEALQRLDVEITQHYGVDERDLDSLVHHIDHAEFSVGDFELHYRMHLRAGRAIRAVLEADIDEQVRAKAAFRLARIHFQKGQADEAAGVLANMAAPIPS</sequence>
<comment type="caution">
    <text evidence="1">The sequence shown here is derived from an EMBL/GenBank/DDBJ whole genome shotgun (WGS) entry which is preliminary data.</text>
</comment>
<evidence type="ECO:0000313" key="1">
    <source>
        <dbReference type="EMBL" id="GAF77720.1"/>
    </source>
</evidence>
<gene>
    <name evidence="1" type="ORF">S01H1_08607</name>
</gene>
<protein>
    <submittedName>
        <fullName evidence="1">Uncharacterized protein</fullName>
    </submittedName>
</protein>
<organism evidence="1">
    <name type="scientific">marine sediment metagenome</name>
    <dbReference type="NCBI Taxonomy" id="412755"/>
    <lineage>
        <taxon>unclassified sequences</taxon>
        <taxon>metagenomes</taxon>
        <taxon>ecological metagenomes</taxon>
    </lineage>
</organism>
<accession>X0TNN8</accession>
<reference evidence="1" key="1">
    <citation type="journal article" date="2014" name="Front. Microbiol.">
        <title>High frequency of phylogenetically diverse reductive dehalogenase-homologous genes in deep subseafloor sedimentary metagenomes.</title>
        <authorList>
            <person name="Kawai M."/>
            <person name="Futagami T."/>
            <person name="Toyoda A."/>
            <person name="Takaki Y."/>
            <person name="Nishi S."/>
            <person name="Hori S."/>
            <person name="Arai W."/>
            <person name="Tsubouchi T."/>
            <person name="Morono Y."/>
            <person name="Uchiyama I."/>
            <person name="Ito T."/>
            <person name="Fujiyama A."/>
            <person name="Inagaki F."/>
            <person name="Takami H."/>
        </authorList>
    </citation>
    <scope>NUCLEOTIDE SEQUENCE</scope>
    <source>
        <strain evidence="1">Expedition CK06-06</strain>
    </source>
</reference>
<proteinExistence type="predicted"/>
<dbReference type="AlphaFoldDB" id="X0TNN8"/>
<name>X0TNN8_9ZZZZ</name>